<keyword evidence="7" id="KW-1185">Reference proteome</keyword>
<sequence>MAEVTSSVPYPTIDDSSFDLIVYGTGLPESILAAAAATSGKTVLHLDSNPFYGSHFASLPLPSYSSFLQSTLPTHPPLSTNGSASSSPYQELVLEACRVYSDVQITASNLPDSSTKFYLDLPGPRVFYCADMAVDLMLRSGASHHIEFKSIDGSLMYWDGRLWSVPDSRQAIFRDKSLSLAEKSQMMKFLKLMQTHIALESAAPPPEDGNVGVSSEDMDIPFTDFLKKQKLPPKIRAIILYAIALADDDQDDGAAFRKSITTKEGIQRISLYISSLGRLNNAVGAFIYPLYGHGELSQAFCRCAAVKGALYVLRMPIVSLLIDKVNNQYKGVRLASGQEIFSHQLVMEPSCTVSSTILHPLHDEALQRSTSTRKVAKGVFITSGAIEQYASNILVIFPPRSLLFEQSTTIRVLQICGNAAVCPLGTYVVYVSTYCDDAHQGKECIRAAMKTLFTIPDSNSCEKDIDLNDGSASKPTLLWSAIYIQELLQASTGPIFSSPMPDGDLDYRNVLESTIKLFSSMYPEAEFLPPKVTSNTEEEGNFSD</sequence>
<dbReference type="SUPFAM" id="SSF51905">
    <property type="entry name" value="FAD/NAD(P)-binding domain"/>
    <property type="match status" value="1"/>
</dbReference>
<dbReference type="GO" id="GO:0006886">
    <property type="term" value="P:intracellular protein transport"/>
    <property type="evidence" value="ECO:0007669"/>
    <property type="project" value="InterPro"/>
</dbReference>
<dbReference type="PRINTS" id="PR00891">
    <property type="entry name" value="RABGDIREP"/>
</dbReference>
<dbReference type="AlphaFoldDB" id="A0A835Q5W3"/>
<dbReference type="InterPro" id="IPR036188">
    <property type="entry name" value="FAD/NAD-bd_sf"/>
</dbReference>
<dbReference type="Gene3D" id="3.50.50.60">
    <property type="entry name" value="FAD/NAD(P)-binding domain"/>
    <property type="match status" value="1"/>
</dbReference>
<accession>A0A835Q5W3</accession>
<gene>
    <name evidence="6" type="ORF">HPP92_017799</name>
</gene>
<name>A0A835Q5W3_VANPL</name>
<dbReference type="GO" id="GO:0005634">
    <property type="term" value="C:nucleus"/>
    <property type="evidence" value="ECO:0007669"/>
    <property type="project" value="TreeGrafter"/>
</dbReference>
<dbReference type="EMBL" id="JADCNL010000009">
    <property type="protein sequence ID" value="KAG0466219.1"/>
    <property type="molecule type" value="Genomic_DNA"/>
</dbReference>
<reference evidence="6 7" key="1">
    <citation type="journal article" date="2020" name="Nat. Food">
        <title>A phased Vanilla planifolia genome enables genetic improvement of flavour and production.</title>
        <authorList>
            <person name="Hasing T."/>
            <person name="Tang H."/>
            <person name="Brym M."/>
            <person name="Khazi F."/>
            <person name="Huang T."/>
            <person name="Chambers A.H."/>
        </authorList>
    </citation>
    <scope>NUCLEOTIDE SEQUENCE [LARGE SCALE GENOMIC DNA]</scope>
    <source>
        <tissue evidence="6">Leaf</tissue>
    </source>
</reference>
<dbReference type="GO" id="GO:0007264">
    <property type="term" value="P:small GTPase-mediated signal transduction"/>
    <property type="evidence" value="ECO:0007669"/>
    <property type="project" value="UniProtKB-UniRule"/>
</dbReference>
<comment type="function">
    <text evidence="5">Substrate-binding subunit of the Rab geranylgeranyltransferase (GGTase) complex. Binds unprenylated Rab proteins.</text>
</comment>
<dbReference type="Gene3D" id="3.30.519.10">
    <property type="entry name" value="Guanine Nucleotide Dissociation Inhibitor, domain 2"/>
    <property type="match status" value="1"/>
</dbReference>
<dbReference type="Pfam" id="PF00996">
    <property type="entry name" value="GDI"/>
    <property type="match status" value="2"/>
</dbReference>
<dbReference type="GO" id="GO:0005096">
    <property type="term" value="F:GTPase activator activity"/>
    <property type="evidence" value="ECO:0007669"/>
    <property type="project" value="UniProtKB-UniRule"/>
</dbReference>
<proteinExistence type="inferred from homology"/>
<evidence type="ECO:0000256" key="2">
    <source>
        <dbReference type="ARBA" id="ARBA00005593"/>
    </source>
</evidence>
<dbReference type="GO" id="GO:0016192">
    <property type="term" value="P:vesicle-mediated transport"/>
    <property type="evidence" value="ECO:0007669"/>
    <property type="project" value="TreeGrafter"/>
</dbReference>
<evidence type="ECO:0000256" key="1">
    <source>
        <dbReference type="ARBA" id="ARBA00004496"/>
    </source>
</evidence>
<evidence type="ECO:0000256" key="5">
    <source>
        <dbReference type="PIRNR" id="PIRNR016550"/>
    </source>
</evidence>
<keyword evidence="4 5" id="KW-0963">Cytoplasm</keyword>
<evidence type="ECO:0000313" key="6">
    <source>
        <dbReference type="EMBL" id="KAG0466219.1"/>
    </source>
</evidence>
<dbReference type="Gene3D" id="1.10.405.10">
    <property type="entry name" value="Guanine Nucleotide Dissociation Inhibitor, domain 1"/>
    <property type="match status" value="1"/>
</dbReference>
<comment type="caution">
    <text evidence="6">The sequence shown here is derived from an EMBL/GenBank/DDBJ whole genome shotgun (WGS) entry which is preliminary data.</text>
</comment>
<dbReference type="GO" id="GO:0005968">
    <property type="term" value="C:Rab-protein geranylgeranyltransferase complex"/>
    <property type="evidence" value="ECO:0007669"/>
    <property type="project" value="UniProtKB-UniRule"/>
</dbReference>
<dbReference type="GO" id="GO:0005092">
    <property type="term" value="F:GDP-dissociation inhibitor activity"/>
    <property type="evidence" value="ECO:0007669"/>
    <property type="project" value="InterPro"/>
</dbReference>
<evidence type="ECO:0000256" key="4">
    <source>
        <dbReference type="ARBA" id="ARBA00022490"/>
    </source>
</evidence>
<evidence type="ECO:0000256" key="3">
    <source>
        <dbReference type="ARBA" id="ARBA00022468"/>
    </source>
</evidence>
<dbReference type="GO" id="GO:0005829">
    <property type="term" value="C:cytosol"/>
    <property type="evidence" value="ECO:0007669"/>
    <property type="project" value="TreeGrafter"/>
</dbReference>
<dbReference type="InterPro" id="IPR018203">
    <property type="entry name" value="GDP_dissociation_inhibitor"/>
</dbReference>
<dbReference type="Proteomes" id="UP000636800">
    <property type="component" value="Unassembled WGS sequence"/>
</dbReference>
<evidence type="ECO:0000313" key="7">
    <source>
        <dbReference type="Proteomes" id="UP000636800"/>
    </source>
</evidence>
<protein>
    <recommendedName>
        <fullName evidence="5">Rab escort protein 1</fullName>
    </recommendedName>
</protein>
<dbReference type="PANTHER" id="PTHR11787">
    <property type="entry name" value="RAB GDP-DISSOCIATION INHIBITOR"/>
    <property type="match status" value="1"/>
</dbReference>
<dbReference type="PANTHER" id="PTHR11787:SF4">
    <property type="entry name" value="CHM, RAB ESCORT PROTEIN 1"/>
    <property type="match status" value="1"/>
</dbReference>
<dbReference type="SUPFAM" id="SSF54373">
    <property type="entry name" value="FAD-linked reductases, C-terminal domain"/>
    <property type="match status" value="1"/>
</dbReference>
<dbReference type="OrthoDB" id="687730at2759"/>
<organism evidence="6 7">
    <name type="scientific">Vanilla planifolia</name>
    <name type="common">Vanilla</name>
    <dbReference type="NCBI Taxonomy" id="51239"/>
    <lineage>
        <taxon>Eukaryota</taxon>
        <taxon>Viridiplantae</taxon>
        <taxon>Streptophyta</taxon>
        <taxon>Embryophyta</taxon>
        <taxon>Tracheophyta</taxon>
        <taxon>Spermatophyta</taxon>
        <taxon>Magnoliopsida</taxon>
        <taxon>Liliopsida</taxon>
        <taxon>Asparagales</taxon>
        <taxon>Orchidaceae</taxon>
        <taxon>Vanilloideae</taxon>
        <taxon>Vanilleae</taxon>
        <taxon>Vanilla</taxon>
    </lineage>
</organism>
<dbReference type="InterPro" id="IPR001738">
    <property type="entry name" value="Rab_escort"/>
</dbReference>
<comment type="similarity">
    <text evidence="2 5">Belongs to the Rab GDI family.</text>
</comment>
<comment type="subcellular location">
    <subcellularLocation>
        <location evidence="1 5">Cytoplasm</location>
    </subcellularLocation>
</comment>
<dbReference type="PIRSF" id="PIRSF016550">
    <property type="entry name" value="Rab_ger_ger_transf_A_euk"/>
    <property type="match status" value="1"/>
</dbReference>
<keyword evidence="3 5" id="KW-0343">GTPase activation</keyword>